<gene>
    <name evidence="2" type="ORF">H6G03_34970</name>
</gene>
<feature type="domain" description="LysM" evidence="1">
    <location>
        <begin position="3"/>
        <end position="52"/>
    </location>
</feature>
<reference evidence="2" key="2">
    <citation type="submission" date="2020-08" db="EMBL/GenBank/DDBJ databases">
        <authorList>
            <person name="Chen M."/>
            <person name="Teng W."/>
            <person name="Zhao L."/>
            <person name="Hu C."/>
            <person name="Zhou Y."/>
            <person name="Han B."/>
            <person name="Song L."/>
            <person name="Shu W."/>
        </authorList>
    </citation>
    <scope>NUCLEOTIDE SEQUENCE</scope>
    <source>
        <strain evidence="2">FACHB-1375</strain>
    </source>
</reference>
<accession>A0A926ZK34</accession>
<sequence>MTQTYIVKKGETLADIAEMFYGTRNWKPIYDANRNVIGPNPNAIVPDRQLLIPDLYTVQTGDTLARIAKSYYGNPYDWPRIYKANRDLIGNDPKKIIPGQLLVIPG</sequence>
<comment type="caution">
    <text evidence="2">The sequence shown here is derived from an EMBL/GenBank/DDBJ whole genome shotgun (WGS) entry which is preliminary data.</text>
</comment>
<dbReference type="RefSeq" id="WP_190475294.1">
    <property type="nucleotide sequence ID" value="NZ_JACJPW010000176.1"/>
</dbReference>
<dbReference type="Gene3D" id="3.10.350.10">
    <property type="entry name" value="LysM domain"/>
    <property type="match status" value="2"/>
</dbReference>
<dbReference type="PANTHER" id="PTHR34700:SF4">
    <property type="entry name" value="PHAGE-LIKE ELEMENT PBSX PROTEIN XKDP"/>
    <property type="match status" value="1"/>
</dbReference>
<evidence type="ECO:0000313" key="2">
    <source>
        <dbReference type="EMBL" id="MBD2186203.1"/>
    </source>
</evidence>
<feature type="domain" description="LysM" evidence="1">
    <location>
        <begin position="54"/>
        <end position="104"/>
    </location>
</feature>
<name>A0A926ZK34_9CYAN</name>
<dbReference type="Proteomes" id="UP000641646">
    <property type="component" value="Unassembled WGS sequence"/>
</dbReference>
<dbReference type="Pfam" id="PF01476">
    <property type="entry name" value="LysM"/>
    <property type="match status" value="2"/>
</dbReference>
<dbReference type="SMART" id="SM00257">
    <property type="entry name" value="LysM"/>
    <property type="match status" value="2"/>
</dbReference>
<reference evidence="2" key="1">
    <citation type="journal article" date="2015" name="ISME J.">
        <title>Draft Genome Sequence of Streptomyces incarnatus NRRL8089, which Produces the Nucleoside Antibiotic Sinefungin.</title>
        <authorList>
            <person name="Oshima K."/>
            <person name="Hattori M."/>
            <person name="Shimizu H."/>
            <person name="Fukuda K."/>
            <person name="Nemoto M."/>
            <person name="Inagaki K."/>
            <person name="Tamura T."/>
        </authorList>
    </citation>
    <scope>NUCLEOTIDE SEQUENCE</scope>
    <source>
        <strain evidence="2">FACHB-1375</strain>
    </source>
</reference>
<protein>
    <submittedName>
        <fullName evidence="2">LysM peptidoglycan-binding domain-containing protein</fullName>
    </submittedName>
</protein>
<dbReference type="InterPro" id="IPR036779">
    <property type="entry name" value="LysM_dom_sf"/>
</dbReference>
<dbReference type="CDD" id="cd00118">
    <property type="entry name" value="LysM"/>
    <property type="match status" value="2"/>
</dbReference>
<organism evidence="2 3">
    <name type="scientific">Aerosakkonema funiforme FACHB-1375</name>
    <dbReference type="NCBI Taxonomy" id="2949571"/>
    <lineage>
        <taxon>Bacteria</taxon>
        <taxon>Bacillati</taxon>
        <taxon>Cyanobacteriota</taxon>
        <taxon>Cyanophyceae</taxon>
        <taxon>Oscillatoriophycideae</taxon>
        <taxon>Aerosakkonematales</taxon>
        <taxon>Aerosakkonemataceae</taxon>
        <taxon>Aerosakkonema</taxon>
    </lineage>
</organism>
<dbReference type="SUPFAM" id="SSF54106">
    <property type="entry name" value="LysM domain"/>
    <property type="match status" value="2"/>
</dbReference>
<dbReference type="EMBL" id="JACJPW010000176">
    <property type="protein sequence ID" value="MBD2186203.1"/>
    <property type="molecule type" value="Genomic_DNA"/>
</dbReference>
<dbReference type="AlphaFoldDB" id="A0A926ZK34"/>
<dbReference type="PROSITE" id="PS51782">
    <property type="entry name" value="LYSM"/>
    <property type="match status" value="2"/>
</dbReference>
<evidence type="ECO:0000259" key="1">
    <source>
        <dbReference type="PROSITE" id="PS51782"/>
    </source>
</evidence>
<evidence type="ECO:0000313" key="3">
    <source>
        <dbReference type="Proteomes" id="UP000641646"/>
    </source>
</evidence>
<keyword evidence="3" id="KW-1185">Reference proteome</keyword>
<dbReference type="InterPro" id="IPR018392">
    <property type="entry name" value="LysM"/>
</dbReference>
<dbReference type="InterPro" id="IPR052196">
    <property type="entry name" value="Bact_Kbp"/>
</dbReference>
<dbReference type="PANTHER" id="PTHR34700">
    <property type="entry name" value="POTASSIUM BINDING PROTEIN KBP"/>
    <property type="match status" value="1"/>
</dbReference>
<proteinExistence type="predicted"/>